<dbReference type="EMBL" id="CP049866">
    <property type="protein sequence ID" value="QIK76208.1"/>
    <property type="molecule type" value="Genomic_DNA"/>
</dbReference>
<keyword evidence="3" id="KW-1185">Reference proteome</keyword>
<evidence type="ECO:0000313" key="3">
    <source>
        <dbReference type="Proteomes" id="UP000502035"/>
    </source>
</evidence>
<name>A0A6G7YHU4_9ACTN</name>
<dbReference type="InterPro" id="IPR045727">
    <property type="entry name" value="DUF6081"/>
</dbReference>
<reference evidence="2 3" key="1">
    <citation type="submission" date="2020-03" db="EMBL/GenBank/DDBJ databases">
        <title>Nocardioides sp. nov., isolated from fish.</title>
        <authorList>
            <person name="Hyun D.-W."/>
            <person name="Bae J.-W."/>
        </authorList>
    </citation>
    <scope>NUCLEOTIDE SEQUENCE [LARGE SCALE GENOMIC DNA]</scope>
    <source>
        <strain evidence="2 3">HDW12A</strain>
    </source>
</reference>
<dbReference type="Pfam" id="PF19559">
    <property type="entry name" value="DUF6081"/>
    <property type="match status" value="1"/>
</dbReference>
<dbReference type="AlphaFoldDB" id="A0A6G7YHU4"/>
<keyword evidence="1" id="KW-0732">Signal</keyword>
<feature type="chain" id="PRO_5026098232" evidence="1">
    <location>
        <begin position="36"/>
        <end position="345"/>
    </location>
</feature>
<organism evidence="2 3">
    <name type="scientific">Nocardioides piscis</name>
    <dbReference type="NCBI Taxonomy" id="2714938"/>
    <lineage>
        <taxon>Bacteria</taxon>
        <taxon>Bacillati</taxon>
        <taxon>Actinomycetota</taxon>
        <taxon>Actinomycetes</taxon>
        <taxon>Propionibacteriales</taxon>
        <taxon>Nocardioidaceae</taxon>
        <taxon>Nocardioides</taxon>
    </lineage>
</organism>
<evidence type="ECO:0000256" key="1">
    <source>
        <dbReference type="SAM" id="SignalP"/>
    </source>
</evidence>
<gene>
    <name evidence="2" type="ORF">G7071_12980</name>
</gene>
<sequence length="345" mass="36794">MSRPGTIVTRSRIVTLMAGVVSLSCALLWTPVAEAEKPSTTPTATVEVYDDFGRTGYSLADYEQKWSNPYGLGEMGLTDTRSFSRGAFKLSAVPFRTGADFSVFDHLKYIAISNKSFAVPASGSLEISSTIRASTPGTEPGRVVHGTYIESGAPYAEETLEGQQAGVVMNVIDFSTGQLFDWFVSGGTAFALIERLPSNVTGNAPEGSPDYVGREKMYTQIIREIPASPGTHTVSIRINRDATGGSVDYFFDGKPIAHVDDVGVPLDAQGAPYSGIYPSLGAGEDLSAKVNSVVIGHGLFSLLDAFPFQHPEAPELAVSIPLSERLFGQGATGTFDDFRVKTVAR</sequence>
<feature type="signal peptide" evidence="1">
    <location>
        <begin position="1"/>
        <end position="35"/>
    </location>
</feature>
<dbReference type="Proteomes" id="UP000502035">
    <property type="component" value="Chromosome"/>
</dbReference>
<protein>
    <submittedName>
        <fullName evidence="2">Uncharacterized protein</fullName>
    </submittedName>
</protein>
<evidence type="ECO:0000313" key="2">
    <source>
        <dbReference type="EMBL" id="QIK76208.1"/>
    </source>
</evidence>
<dbReference type="RefSeq" id="WP_166319426.1">
    <property type="nucleotide sequence ID" value="NZ_CP049866.1"/>
</dbReference>
<dbReference type="PROSITE" id="PS51257">
    <property type="entry name" value="PROKAR_LIPOPROTEIN"/>
    <property type="match status" value="1"/>
</dbReference>
<accession>A0A6G7YHU4</accession>
<proteinExistence type="predicted"/>
<dbReference type="KEGG" id="npi:G7071_12980"/>